<feature type="region of interest" description="Disordered" evidence="9">
    <location>
        <begin position="32"/>
        <end position="54"/>
    </location>
</feature>
<evidence type="ECO:0000313" key="12">
    <source>
        <dbReference type="EMBL" id="KAK7400335.1"/>
    </source>
</evidence>
<evidence type="ECO:0000256" key="2">
    <source>
        <dbReference type="ARBA" id="ARBA00005814"/>
    </source>
</evidence>
<evidence type="ECO:0000256" key="7">
    <source>
        <dbReference type="ARBA" id="ARBA00022989"/>
    </source>
</evidence>
<evidence type="ECO:0000313" key="13">
    <source>
        <dbReference type="Proteomes" id="UP001386955"/>
    </source>
</evidence>
<feature type="transmembrane region" description="Helical" evidence="10">
    <location>
        <begin position="518"/>
        <end position="540"/>
    </location>
</feature>
<reference evidence="12 13" key="1">
    <citation type="submission" date="2024-01" db="EMBL/GenBank/DDBJ databases">
        <title>The genomes of 5 underutilized Papilionoideae crops provide insights into root nodulation and disease resistanc.</title>
        <authorList>
            <person name="Jiang F."/>
        </authorList>
    </citation>
    <scope>NUCLEOTIDE SEQUENCE [LARGE SCALE GENOMIC DNA]</scope>
    <source>
        <strain evidence="12">DUOXIRENSHENG_FW03</strain>
        <tissue evidence="12">Leaves</tissue>
    </source>
</reference>
<feature type="transmembrane region" description="Helical" evidence="10">
    <location>
        <begin position="634"/>
        <end position="653"/>
    </location>
</feature>
<dbReference type="InterPro" id="IPR027417">
    <property type="entry name" value="P-loop_NTPase"/>
</dbReference>
<keyword evidence="3" id="KW-0813">Transport</keyword>
<protein>
    <recommendedName>
        <fullName evidence="11">ABC transporter domain-containing protein</fullName>
    </recommendedName>
</protein>
<accession>A0AAN9SP79</accession>
<dbReference type="PANTHER" id="PTHR48042:SF1">
    <property type="entry name" value="ABC TRANSPORTER G FAMILY MEMBER 11-LIKE"/>
    <property type="match status" value="1"/>
</dbReference>
<comment type="similarity">
    <text evidence="2">Belongs to the ABC transporter superfamily. ABCG family. Eye pigment precursor importer (TC 3.A.1.204) subfamily.</text>
</comment>
<dbReference type="GO" id="GO:0016020">
    <property type="term" value="C:membrane"/>
    <property type="evidence" value="ECO:0007669"/>
    <property type="project" value="UniProtKB-SubCell"/>
</dbReference>
<dbReference type="Proteomes" id="UP001386955">
    <property type="component" value="Unassembled WGS sequence"/>
</dbReference>
<dbReference type="GO" id="GO:0016887">
    <property type="term" value="F:ATP hydrolysis activity"/>
    <property type="evidence" value="ECO:0007669"/>
    <property type="project" value="InterPro"/>
</dbReference>
<dbReference type="InterPro" id="IPR003439">
    <property type="entry name" value="ABC_transporter-like_ATP-bd"/>
</dbReference>
<dbReference type="Pfam" id="PF01061">
    <property type="entry name" value="ABC2_membrane"/>
    <property type="match status" value="1"/>
</dbReference>
<feature type="transmembrane region" description="Helical" evidence="10">
    <location>
        <begin position="482"/>
        <end position="506"/>
    </location>
</feature>
<name>A0AAN9SP79_PSOTE</name>
<evidence type="ECO:0000256" key="3">
    <source>
        <dbReference type="ARBA" id="ARBA00022448"/>
    </source>
</evidence>
<gene>
    <name evidence="12" type="ORF">VNO78_11541</name>
</gene>
<dbReference type="GO" id="GO:0005524">
    <property type="term" value="F:ATP binding"/>
    <property type="evidence" value="ECO:0007669"/>
    <property type="project" value="UniProtKB-KW"/>
</dbReference>
<evidence type="ECO:0000256" key="1">
    <source>
        <dbReference type="ARBA" id="ARBA00004141"/>
    </source>
</evidence>
<feature type="transmembrane region" description="Helical" evidence="10">
    <location>
        <begin position="442"/>
        <end position="462"/>
    </location>
</feature>
<dbReference type="GO" id="GO:0140359">
    <property type="term" value="F:ABC-type transporter activity"/>
    <property type="evidence" value="ECO:0007669"/>
    <property type="project" value="InterPro"/>
</dbReference>
<evidence type="ECO:0000256" key="6">
    <source>
        <dbReference type="ARBA" id="ARBA00022840"/>
    </source>
</evidence>
<dbReference type="FunFam" id="3.40.50.300:FF:001533">
    <property type="entry name" value="ABC transporter G family member 11"/>
    <property type="match status" value="1"/>
</dbReference>
<dbReference type="InterPro" id="IPR003593">
    <property type="entry name" value="AAA+_ATPase"/>
</dbReference>
<dbReference type="Gene3D" id="3.40.50.300">
    <property type="entry name" value="P-loop containing nucleotide triphosphate hydrolases"/>
    <property type="match status" value="1"/>
</dbReference>
<keyword evidence="4 10" id="KW-0812">Transmembrane</keyword>
<dbReference type="Pfam" id="PF00005">
    <property type="entry name" value="ABC_tran"/>
    <property type="match status" value="1"/>
</dbReference>
<dbReference type="InterPro" id="IPR043926">
    <property type="entry name" value="ABCG_dom"/>
</dbReference>
<dbReference type="PROSITE" id="PS00211">
    <property type="entry name" value="ABC_TRANSPORTER_1"/>
    <property type="match status" value="1"/>
</dbReference>
<dbReference type="InterPro" id="IPR017871">
    <property type="entry name" value="ABC_transporter-like_CS"/>
</dbReference>
<comment type="subcellular location">
    <subcellularLocation>
        <location evidence="1">Membrane</location>
        <topology evidence="1">Multi-pass membrane protein</topology>
    </subcellularLocation>
</comment>
<evidence type="ECO:0000256" key="5">
    <source>
        <dbReference type="ARBA" id="ARBA00022741"/>
    </source>
</evidence>
<sequence length="696" mass="77445">MASLLVPSNSHAPSDYEIKLNSKVEATTLEIEEAHSDRAPKPKGTERGDTSGWNNEREDIGMCLTWKDVWVTASVGKNGSKTILEGLTGYAKPGQLLAIMGPSGCGKSTLLDALAGRLGSDIRQTGEILINGKKQGLAYGTSAYVTQDDTLLTTLTVGEAVHYSAQLQLPDTMSRKEKKERADFTIREMGLQDAINTRIGGWGVKGISGGQKRRVSICIEILTRPKLLFLDEPTSGLDSAASYYVMKRIATLDKKDDIRRTIIASIHQPSSEVFQLFNNLCLLSSGRTVYFGPASAAKEFFASNGFPCPPLMNPSDHLLKTINKDFEQDIELNLQGTETIPTEEAIRILVNSYKSSEMNQEVHKEVAALTEKDTCSTNKKRKHAGFLNQCIALTKRSTINMYRDLGYYWLRLAIYVALAISLATIFYDLGTSYRSILDRGSFLMFVSSFITFMTIGGFPSFVEDMKVFERERLNGHYSVTAFVIGNTFSSIPYLLLVSLIPGAIAYFLPGLQKDFEHFAYFICSLFACLMLVESLMMIVASIVPNFLMGIITGAGIQGMMIISGGFFRLPNDLPKPFWKYPMFYVAFHRYAYQGMFKNEFQGLIFASNNPNGGYITGEEILRDTWQVNMSYSKWVDLGVLLGMIVLYRVLFLVNIKTIEKLKPIILSFLSSPANSKRTIQITQNPNATPLQQVQVV</sequence>
<evidence type="ECO:0000256" key="10">
    <source>
        <dbReference type="SAM" id="Phobius"/>
    </source>
</evidence>
<dbReference type="PANTHER" id="PTHR48042">
    <property type="entry name" value="ABC TRANSPORTER G FAMILY MEMBER 11"/>
    <property type="match status" value="1"/>
</dbReference>
<dbReference type="Pfam" id="PF19055">
    <property type="entry name" value="ABC2_membrane_7"/>
    <property type="match status" value="1"/>
</dbReference>
<dbReference type="EMBL" id="JAYMYS010000003">
    <property type="protein sequence ID" value="KAK7400335.1"/>
    <property type="molecule type" value="Genomic_DNA"/>
</dbReference>
<organism evidence="12 13">
    <name type="scientific">Psophocarpus tetragonolobus</name>
    <name type="common">Winged bean</name>
    <name type="synonym">Dolichos tetragonolobus</name>
    <dbReference type="NCBI Taxonomy" id="3891"/>
    <lineage>
        <taxon>Eukaryota</taxon>
        <taxon>Viridiplantae</taxon>
        <taxon>Streptophyta</taxon>
        <taxon>Embryophyta</taxon>
        <taxon>Tracheophyta</taxon>
        <taxon>Spermatophyta</taxon>
        <taxon>Magnoliopsida</taxon>
        <taxon>eudicotyledons</taxon>
        <taxon>Gunneridae</taxon>
        <taxon>Pentapetalae</taxon>
        <taxon>rosids</taxon>
        <taxon>fabids</taxon>
        <taxon>Fabales</taxon>
        <taxon>Fabaceae</taxon>
        <taxon>Papilionoideae</taxon>
        <taxon>50 kb inversion clade</taxon>
        <taxon>NPAAA clade</taxon>
        <taxon>indigoferoid/millettioid clade</taxon>
        <taxon>Phaseoleae</taxon>
        <taxon>Psophocarpus</taxon>
    </lineage>
</organism>
<dbReference type="InterPro" id="IPR013525">
    <property type="entry name" value="ABC2_TM"/>
</dbReference>
<dbReference type="SMART" id="SM00382">
    <property type="entry name" value="AAA"/>
    <property type="match status" value="1"/>
</dbReference>
<evidence type="ECO:0000256" key="8">
    <source>
        <dbReference type="ARBA" id="ARBA00023136"/>
    </source>
</evidence>
<dbReference type="SUPFAM" id="SSF52540">
    <property type="entry name" value="P-loop containing nucleoside triphosphate hydrolases"/>
    <property type="match status" value="1"/>
</dbReference>
<proteinExistence type="inferred from homology"/>
<feature type="transmembrane region" description="Helical" evidence="10">
    <location>
        <begin position="546"/>
        <end position="569"/>
    </location>
</feature>
<keyword evidence="8 10" id="KW-0472">Membrane</keyword>
<dbReference type="AlphaFoldDB" id="A0AAN9SP79"/>
<keyword evidence="13" id="KW-1185">Reference proteome</keyword>
<keyword evidence="6" id="KW-0067">ATP-binding</keyword>
<evidence type="ECO:0000259" key="11">
    <source>
        <dbReference type="PROSITE" id="PS50893"/>
    </source>
</evidence>
<evidence type="ECO:0000256" key="9">
    <source>
        <dbReference type="SAM" id="MobiDB-lite"/>
    </source>
</evidence>
<keyword evidence="5" id="KW-0547">Nucleotide-binding</keyword>
<comment type="caution">
    <text evidence="12">The sequence shown here is derived from an EMBL/GenBank/DDBJ whole genome shotgun (WGS) entry which is preliminary data.</text>
</comment>
<feature type="transmembrane region" description="Helical" evidence="10">
    <location>
        <begin position="408"/>
        <end position="430"/>
    </location>
</feature>
<keyword evidence="7 10" id="KW-1133">Transmembrane helix</keyword>
<evidence type="ECO:0000256" key="4">
    <source>
        <dbReference type="ARBA" id="ARBA00022692"/>
    </source>
</evidence>
<dbReference type="InterPro" id="IPR052215">
    <property type="entry name" value="Plant_ABCG"/>
</dbReference>
<feature type="domain" description="ABC transporter" evidence="11">
    <location>
        <begin position="64"/>
        <end position="310"/>
    </location>
</feature>
<dbReference type="PROSITE" id="PS50893">
    <property type="entry name" value="ABC_TRANSPORTER_2"/>
    <property type="match status" value="1"/>
</dbReference>